<keyword evidence="3" id="KW-1185">Reference proteome</keyword>
<reference evidence="2 3" key="1">
    <citation type="submission" date="2019-06" db="EMBL/GenBank/DDBJ databases">
        <title>A chromosomal-level reference genome of Carpinus fangiana (Coryloideae, Betulaceae).</title>
        <authorList>
            <person name="Yang X."/>
            <person name="Wang Z."/>
            <person name="Zhang L."/>
            <person name="Hao G."/>
            <person name="Liu J."/>
            <person name="Yang Y."/>
        </authorList>
    </citation>
    <scope>NUCLEOTIDE SEQUENCE [LARGE SCALE GENOMIC DNA]</scope>
    <source>
        <strain evidence="2">Cfa_2016G</strain>
        <tissue evidence="2">Leaf</tissue>
    </source>
</reference>
<feature type="region of interest" description="Disordered" evidence="1">
    <location>
        <begin position="1"/>
        <end position="65"/>
    </location>
</feature>
<dbReference type="Proteomes" id="UP000327013">
    <property type="component" value="Chromosome 6"/>
</dbReference>
<evidence type="ECO:0000313" key="3">
    <source>
        <dbReference type="Proteomes" id="UP000327013"/>
    </source>
</evidence>
<organism evidence="2 3">
    <name type="scientific">Carpinus fangiana</name>
    <dbReference type="NCBI Taxonomy" id="176857"/>
    <lineage>
        <taxon>Eukaryota</taxon>
        <taxon>Viridiplantae</taxon>
        <taxon>Streptophyta</taxon>
        <taxon>Embryophyta</taxon>
        <taxon>Tracheophyta</taxon>
        <taxon>Spermatophyta</taxon>
        <taxon>Magnoliopsida</taxon>
        <taxon>eudicotyledons</taxon>
        <taxon>Gunneridae</taxon>
        <taxon>Pentapetalae</taxon>
        <taxon>rosids</taxon>
        <taxon>fabids</taxon>
        <taxon>Fagales</taxon>
        <taxon>Betulaceae</taxon>
        <taxon>Carpinus</taxon>
    </lineage>
</organism>
<proteinExistence type="predicted"/>
<evidence type="ECO:0000256" key="1">
    <source>
        <dbReference type="SAM" id="MobiDB-lite"/>
    </source>
</evidence>
<name>A0A5N6RHM0_9ROSI</name>
<dbReference type="AlphaFoldDB" id="A0A5N6RHM0"/>
<feature type="compositionally biased region" description="Low complexity" evidence="1">
    <location>
        <begin position="52"/>
        <end position="65"/>
    </location>
</feature>
<gene>
    <name evidence="2" type="ORF">FH972_015889</name>
</gene>
<feature type="compositionally biased region" description="Polar residues" evidence="1">
    <location>
        <begin position="1"/>
        <end position="13"/>
    </location>
</feature>
<accession>A0A5N6RHM0</accession>
<protein>
    <submittedName>
        <fullName evidence="2">Uncharacterized protein</fullName>
    </submittedName>
</protein>
<dbReference type="EMBL" id="CM017326">
    <property type="protein sequence ID" value="KAE8077317.1"/>
    <property type="molecule type" value="Genomic_DNA"/>
</dbReference>
<sequence length="122" mass="12740">MTAHCNRTVTQRPPTLGWNPLKDTTTGDRSATPATPPRQRRRPAQLCHAHVASSASASSPARPSYSLSLSASLVPLSTPLPASLSLSPSQLSLSQPLCGFHAGTPSPSQPLCLSCKGVVLFL</sequence>
<evidence type="ECO:0000313" key="2">
    <source>
        <dbReference type="EMBL" id="KAE8077317.1"/>
    </source>
</evidence>